<dbReference type="AlphaFoldDB" id="A0A382H5T8"/>
<name>A0A382H5T8_9ZZZZ</name>
<protein>
    <submittedName>
        <fullName evidence="1">Uncharacterized protein</fullName>
    </submittedName>
</protein>
<proteinExistence type="predicted"/>
<organism evidence="1">
    <name type="scientific">marine metagenome</name>
    <dbReference type="NCBI Taxonomy" id="408172"/>
    <lineage>
        <taxon>unclassified sequences</taxon>
        <taxon>metagenomes</taxon>
        <taxon>ecological metagenomes</taxon>
    </lineage>
</organism>
<gene>
    <name evidence="1" type="ORF">METZ01_LOCUS235131</name>
</gene>
<evidence type="ECO:0000313" key="1">
    <source>
        <dbReference type="EMBL" id="SVB82277.1"/>
    </source>
</evidence>
<dbReference type="EMBL" id="UINC01059169">
    <property type="protein sequence ID" value="SVB82277.1"/>
    <property type="molecule type" value="Genomic_DNA"/>
</dbReference>
<sequence>MSAVQVALVFYGARLAHRVNRLVDKIEKDIEP</sequence>
<reference evidence="1" key="1">
    <citation type="submission" date="2018-05" db="EMBL/GenBank/DDBJ databases">
        <authorList>
            <person name="Lanie J.A."/>
            <person name="Ng W.-L."/>
            <person name="Kazmierczak K.M."/>
            <person name="Andrzejewski T.M."/>
            <person name="Davidsen T.M."/>
            <person name="Wayne K.J."/>
            <person name="Tettelin H."/>
            <person name="Glass J.I."/>
            <person name="Rusch D."/>
            <person name="Podicherti R."/>
            <person name="Tsui H.-C.T."/>
            <person name="Winkler M.E."/>
        </authorList>
    </citation>
    <scope>NUCLEOTIDE SEQUENCE</scope>
</reference>
<feature type="non-terminal residue" evidence="1">
    <location>
        <position position="32"/>
    </location>
</feature>
<accession>A0A382H5T8</accession>